<sequence length="73" mass="8165">MPYGGMKTLKKILIINICVVSLPKYIRKYQNSKVDVIIERASAGIQDMQFPKRNIARVWNDPDEGASGVKTVG</sequence>
<keyword evidence="2" id="KW-1185">Reference proteome</keyword>
<evidence type="ECO:0000313" key="2">
    <source>
        <dbReference type="Proteomes" id="UP000177625"/>
    </source>
</evidence>
<accession>A0A1E1MM60</accession>
<reference evidence="2" key="1">
    <citation type="submission" date="2016-03" db="EMBL/GenBank/DDBJ databases">
        <authorList>
            <person name="Guldener U."/>
        </authorList>
    </citation>
    <scope>NUCLEOTIDE SEQUENCE [LARGE SCALE GENOMIC DNA]</scope>
</reference>
<organism evidence="1 2">
    <name type="scientific">Rhynchosporium secalis</name>
    <name type="common">Barley scald fungus</name>
    <dbReference type="NCBI Taxonomy" id="38038"/>
    <lineage>
        <taxon>Eukaryota</taxon>
        <taxon>Fungi</taxon>
        <taxon>Dikarya</taxon>
        <taxon>Ascomycota</taxon>
        <taxon>Pezizomycotina</taxon>
        <taxon>Leotiomycetes</taxon>
        <taxon>Helotiales</taxon>
        <taxon>Ploettnerulaceae</taxon>
        <taxon>Rhynchosporium</taxon>
    </lineage>
</organism>
<gene>
    <name evidence="1" type="ORF">RSE6_11106</name>
</gene>
<dbReference type="EMBL" id="FJVC01000414">
    <property type="protein sequence ID" value="CZT50166.1"/>
    <property type="molecule type" value="Genomic_DNA"/>
</dbReference>
<dbReference type="AlphaFoldDB" id="A0A1E1MM60"/>
<evidence type="ECO:0000313" key="1">
    <source>
        <dbReference type="EMBL" id="CZT50166.1"/>
    </source>
</evidence>
<dbReference type="Proteomes" id="UP000177625">
    <property type="component" value="Unassembled WGS sequence"/>
</dbReference>
<proteinExistence type="predicted"/>
<name>A0A1E1MM60_RHYSE</name>
<protein>
    <submittedName>
        <fullName evidence="1">Uncharacterized protein</fullName>
    </submittedName>
</protein>